<organism evidence="2 3">
    <name type="scientific">Micavibrio aeruginosavorus EPB</name>
    <dbReference type="NCBI Taxonomy" id="349215"/>
    <lineage>
        <taxon>Bacteria</taxon>
        <taxon>Pseudomonadati</taxon>
        <taxon>Bdellovibrionota</taxon>
        <taxon>Bdellovibrionia</taxon>
        <taxon>Bdellovibrionales</taxon>
        <taxon>Pseudobdellovibrionaceae</taxon>
        <taxon>Micavibrio</taxon>
    </lineage>
</organism>
<proteinExistence type="predicted"/>
<evidence type="ECO:0000256" key="1">
    <source>
        <dbReference type="SAM" id="MobiDB-lite"/>
    </source>
</evidence>
<feature type="compositionally biased region" description="Low complexity" evidence="1">
    <location>
        <begin position="1"/>
        <end position="14"/>
    </location>
</feature>
<dbReference type="STRING" id="349215.A11S_236"/>
<dbReference type="EMBL" id="CP003538">
    <property type="protein sequence ID" value="AGH97072.1"/>
    <property type="molecule type" value="Genomic_DNA"/>
</dbReference>
<evidence type="ECO:0000313" key="3">
    <source>
        <dbReference type="Proteomes" id="UP000011932"/>
    </source>
</evidence>
<protein>
    <submittedName>
        <fullName evidence="2">Uncharacterized protein</fullName>
    </submittedName>
</protein>
<feature type="region of interest" description="Disordered" evidence="1">
    <location>
        <begin position="1"/>
        <end position="20"/>
    </location>
</feature>
<name>M4VCG8_9BACT</name>
<dbReference type="AlphaFoldDB" id="M4VCG8"/>
<dbReference type="HOGENOM" id="CLU_3154817_0_0_5"/>
<gene>
    <name evidence="2" type="ORF">A11S_236</name>
</gene>
<dbReference type="KEGG" id="man:A11S_236"/>
<reference evidence="2 3" key="1">
    <citation type="journal article" date="2013" name="ISME J.">
        <title>By their genes ye shall know them: genomic signatures of predatory bacteria.</title>
        <authorList>
            <person name="Pasternak Z."/>
            <person name="Pietrokovski S."/>
            <person name="Rotem O."/>
            <person name="Gophna U."/>
            <person name="Lurie-Weinberger M.N."/>
            <person name="Jurkevitch E."/>
        </authorList>
    </citation>
    <scope>NUCLEOTIDE SEQUENCE [LARGE SCALE GENOMIC DNA]</scope>
    <source>
        <strain evidence="2">EPB</strain>
    </source>
</reference>
<sequence length="48" mass="5365">MAGQDQSQPQQKGQTDGFTGNIHGLCSIRMGIKYLKNHFAHHSPSKRK</sequence>
<dbReference type="Proteomes" id="UP000011932">
    <property type="component" value="Chromosome"/>
</dbReference>
<evidence type="ECO:0000313" key="2">
    <source>
        <dbReference type="EMBL" id="AGH97072.1"/>
    </source>
</evidence>
<accession>M4VCG8</accession>